<dbReference type="InterPro" id="IPR036259">
    <property type="entry name" value="MFS_trans_sf"/>
</dbReference>
<dbReference type="AlphaFoldDB" id="A0A9W4MKI2"/>
<keyword evidence="1" id="KW-0472">Membrane</keyword>
<proteinExistence type="predicted"/>
<organism evidence="2 3">
    <name type="scientific">Penicillium olsonii</name>
    <dbReference type="NCBI Taxonomy" id="99116"/>
    <lineage>
        <taxon>Eukaryota</taxon>
        <taxon>Fungi</taxon>
        <taxon>Dikarya</taxon>
        <taxon>Ascomycota</taxon>
        <taxon>Pezizomycotina</taxon>
        <taxon>Eurotiomycetes</taxon>
        <taxon>Eurotiomycetidae</taxon>
        <taxon>Eurotiales</taxon>
        <taxon>Aspergillaceae</taxon>
        <taxon>Penicillium</taxon>
    </lineage>
</organism>
<keyword evidence="1" id="KW-1133">Transmembrane helix</keyword>
<feature type="transmembrane region" description="Helical" evidence="1">
    <location>
        <begin position="181"/>
        <end position="202"/>
    </location>
</feature>
<dbReference type="OrthoDB" id="196103at2759"/>
<protein>
    <submittedName>
        <fullName evidence="2">Uncharacterized protein</fullName>
    </submittedName>
</protein>
<sequence>MKRIAKTMSSKLILLSALWAFWSFFYSGTWSTYLGTYFTVRARALSSLISPFFCIVGCFGLGFILDMKGLSQRRRAQIGLYTVVILNVAVYIWSIIMQSKFNRADPGAIDWDDSLYASSFLPYFFVQTTGPLSQSYMYWLLSSFATDAQENVRNGAAFRCIEAVGQAVAYGMNTQTTNDPMVGFCVTFALLGAALCPMIMLVNTTPDRIPADIVAEEQDAARQKIEGV</sequence>
<evidence type="ECO:0000256" key="1">
    <source>
        <dbReference type="SAM" id="Phobius"/>
    </source>
</evidence>
<feature type="transmembrane region" description="Helical" evidence="1">
    <location>
        <begin position="12"/>
        <end position="33"/>
    </location>
</feature>
<accession>A0A9W4MKI2</accession>
<reference evidence="2" key="1">
    <citation type="submission" date="2021-07" db="EMBL/GenBank/DDBJ databases">
        <authorList>
            <person name="Branca A.L. A."/>
        </authorList>
    </citation>
    <scope>NUCLEOTIDE SEQUENCE</scope>
</reference>
<dbReference type="EMBL" id="CAJVOS010000009">
    <property type="protein sequence ID" value="CAG7973612.1"/>
    <property type="molecule type" value="Genomic_DNA"/>
</dbReference>
<dbReference type="Proteomes" id="UP001153618">
    <property type="component" value="Unassembled WGS sequence"/>
</dbReference>
<evidence type="ECO:0000313" key="3">
    <source>
        <dbReference type="Proteomes" id="UP001153618"/>
    </source>
</evidence>
<comment type="caution">
    <text evidence="2">The sequence shown here is derived from an EMBL/GenBank/DDBJ whole genome shotgun (WGS) entry which is preliminary data.</text>
</comment>
<keyword evidence="1" id="KW-0812">Transmembrane</keyword>
<gene>
    <name evidence="2" type="ORF">POLS_LOCUS1094</name>
</gene>
<dbReference type="SUPFAM" id="SSF103473">
    <property type="entry name" value="MFS general substrate transporter"/>
    <property type="match status" value="1"/>
</dbReference>
<evidence type="ECO:0000313" key="2">
    <source>
        <dbReference type="EMBL" id="CAG7973612.1"/>
    </source>
</evidence>
<feature type="transmembrane region" description="Helical" evidence="1">
    <location>
        <begin position="78"/>
        <end position="96"/>
    </location>
</feature>
<feature type="transmembrane region" description="Helical" evidence="1">
    <location>
        <begin position="45"/>
        <end position="66"/>
    </location>
</feature>
<keyword evidence="3" id="KW-1185">Reference proteome</keyword>
<name>A0A9W4MKI2_PENOL</name>